<feature type="binding site" evidence="5">
    <location>
        <begin position="619"/>
        <end position="620"/>
    </location>
    <ligand>
        <name>substrate</name>
    </ligand>
</feature>
<dbReference type="STRING" id="483547.GSUB_09295"/>
<dbReference type="RefSeq" id="WP_040200424.1">
    <property type="nucleotide sequence ID" value="NZ_CP010311.1"/>
</dbReference>
<feature type="active site" description="Proton donor" evidence="4">
    <location>
        <position position="498"/>
    </location>
</feature>
<dbReference type="InterPro" id="IPR012341">
    <property type="entry name" value="6hp_glycosidase-like_sf"/>
</dbReference>
<dbReference type="Gene3D" id="2.60.420.10">
    <property type="entry name" value="Maltose phosphorylase, domain 3"/>
    <property type="match status" value="1"/>
</dbReference>
<sequence>MNSWSLIYEDFDPEQEKLREALCTLGNGYFCTRGAAPESQDDGVHYPGTYLAGGYNRLNTDIAGRTIENEDLVNLPNWLPLSFRPDGGEWLDLDRVEILDFRQQLHLRIGVLRRKIRFKDSEGRLTFLDQRRFVHMGHRHLAAMETTLRPENWSGTLEIRSALDGRVINNNVPRYRDLASRHLEPVGTEQINQETIYLKSRTRQSRIEIALAARTRYEVGGEAQKQARHLERTDDYISQLIRLDVKQGQQIRIEKTVSLFTSRDEAISECGLDACKAISRAPGFNELLEEHTMRWQHLWRRYGMDLEEDDSEKGARNKMILRLHIFHLLQTVSMQTIKLDVGVPSRGWHGEAYRGHIFWDELFIFPLLNLRTPEITRTLLNYRYRRLNEARAAAQAAGYAGAMYPWQSGSDGREESQKVHLNPKSDNWIPDNSRLQRHVNSAIAWNAWQYYQATGDLEFLCFYGAEMILEIARFWASLATWSEEHQRYEILGVMGPDEYHDAYPDSDKPGLDNNAYTNVMAVWVFICALKVLDTLPRDRHRELTEGLDLQDEEIRKWDHISRRMRLVFHDDGIISQFEGYDQLEEFDWQSYQEKYGRVMRLDRILEAENDTPNRYKCSKQGDVLMLFYLFSADELGEIFERLGYPFEYETIPKNIDYYLQRTSHGSTLSQVVHSWVLTRSDRAESWDLYTMALRSDIDDIQGGTTPEGIHLGAMAGTVDLIQRAYTGIETRGEVLRLNPCLPKEIKSLCLRLRYRGQSLDLSITPKKMTLQCHECRVEPIKVAYCEDERRLCGGEKVEFDLK</sequence>
<dbReference type="InterPro" id="IPR037018">
    <property type="entry name" value="GH65_N"/>
</dbReference>
<dbReference type="InterPro" id="IPR005195">
    <property type="entry name" value="Glyco_hydro_65_M"/>
</dbReference>
<dbReference type="InterPro" id="IPR005194">
    <property type="entry name" value="Glyco_hydro_65_C"/>
</dbReference>
<evidence type="ECO:0000256" key="4">
    <source>
        <dbReference type="PIRSR" id="PIRSR036289-50"/>
    </source>
</evidence>
<dbReference type="EMBL" id="CP010311">
    <property type="protein sequence ID" value="AJF06694.1"/>
    <property type="molecule type" value="Genomic_DNA"/>
</dbReference>
<evidence type="ECO:0000256" key="2">
    <source>
        <dbReference type="ARBA" id="ARBA00022676"/>
    </source>
</evidence>
<evidence type="ECO:0000256" key="1">
    <source>
        <dbReference type="ARBA" id="ARBA00006768"/>
    </source>
</evidence>
<dbReference type="Proteomes" id="UP000035036">
    <property type="component" value="Chromosome"/>
</dbReference>
<comment type="similarity">
    <text evidence="1">Belongs to the glycosyl hydrolase 65 family.</text>
</comment>
<dbReference type="InterPro" id="IPR005196">
    <property type="entry name" value="Glyco_hydro_65_N"/>
</dbReference>
<dbReference type="GO" id="GO:0016757">
    <property type="term" value="F:glycosyltransferase activity"/>
    <property type="evidence" value="ECO:0007669"/>
    <property type="project" value="UniProtKB-KW"/>
</dbReference>
<gene>
    <name evidence="9" type="ORF">GSUB_09295</name>
</gene>
<feature type="domain" description="Glycoside hydrolase family 65 central catalytic" evidence="6">
    <location>
        <begin position="322"/>
        <end position="718"/>
    </location>
</feature>
<accession>A0A0B5FPV3</accession>
<keyword evidence="3" id="KW-0808">Transferase</keyword>
<feature type="binding site" evidence="5">
    <location>
        <begin position="359"/>
        <end position="360"/>
    </location>
    <ligand>
        <name>substrate</name>
    </ligand>
</feature>
<dbReference type="OrthoDB" id="414934at2"/>
<evidence type="ECO:0000259" key="8">
    <source>
        <dbReference type="Pfam" id="PF03636"/>
    </source>
</evidence>
<dbReference type="SUPFAM" id="SSF74650">
    <property type="entry name" value="Galactose mutarotase-like"/>
    <property type="match status" value="1"/>
</dbReference>
<dbReference type="PANTHER" id="PTHR11051">
    <property type="entry name" value="GLYCOSYL HYDROLASE-RELATED"/>
    <property type="match status" value="1"/>
</dbReference>
<dbReference type="Gene3D" id="2.70.98.40">
    <property type="entry name" value="Glycoside hydrolase, family 65, N-terminal domain"/>
    <property type="match status" value="1"/>
</dbReference>
<evidence type="ECO:0000259" key="6">
    <source>
        <dbReference type="Pfam" id="PF03632"/>
    </source>
</evidence>
<keyword evidence="10" id="KW-1185">Reference proteome</keyword>
<dbReference type="Gene3D" id="1.50.10.10">
    <property type="match status" value="1"/>
</dbReference>
<keyword evidence="2" id="KW-0328">Glycosyltransferase</keyword>
<dbReference type="Pfam" id="PF03636">
    <property type="entry name" value="Glyco_hydro_65N"/>
    <property type="match status" value="1"/>
</dbReference>
<dbReference type="GO" id="GO:0030246">
    <property type="term" value="F:carbohydrate binding"/>
    <property type="evidence" value="ECO:0007669"/>
    <property type="project" value="InterPro"/>
</dbReference>
<dbReference type="SUPFAM" id="SSF48208">
    <property type="entry name" value="Six-hairpin glycosidases"/>
    <property type="match status" value="1"/>
</dbReference>
<proteinExistence type="inferred from homology"/>
<dbReference type="PANTHER" id="PTHR11051:SF8">
    <property type="entry name" value="PROTEIN-GLUCOSYLGALACTOSYLHYDROXYLYSINE GLUCOSIDASE"/>
    <property type="match status" value="1"/>
</dbReference>
<dbReference type="InterPro" id="IPR008928">
    <property type="entry name" value="6-hairpin_glycosidase_sf"/>
</dbReference>
<name>A0A0B5FPV3_9BACT</name>
<dbReference type="GO" id="GO:0004553">
    <property type="term" value="F:hydrolase activity, hydrolyzing O-glycosyl compounds"/>
    <property type="evidence" value="ECO:0007669"/>
    <property type="project" value="TreeGrafter"/>
</dbReference>
<dbReference type="Pfam" id="PF03632">
    <property type="entry name" value="Glyco_hydro_65m"/>
    <property type="match status" value="1"/>
</dbReference>
<feature type="domain" description="Glycoside hydrolase family 65 C-terminal" evidence="7">
    <location>
        <begin position="729"/>
        <end position="782"/>
    </location>
</feature>
<evidence type="ECO:0000256" key="3">
    <source>
        <dbReference type="ARBA" id="ARBA00022679"/>
    </source>
</evidence>
<evidence type="ECO:0000313" key="10">
    <source>
        <dbReference type="Proteomes" id="UP000035036"/>
    </source>
</evidence>
<reference evidence="9 10" key="1">
    <citation type="journal article" date="2015" name="Genome Announc.">
        <title>Genomes of Geoalkalibacter ferrihydriticus Z-0531T and Geoalkalibacter subterraneus Red1T, Two Haloalkaliphilic Metal-Reducing Deltaproteobacteria.</title>
        <authorList>
            <person name="Badalamenti J.P."/>
            <person name="Krajmalnik-Brown R."/>
            <person name="Torres C.I."/>
            <person name="Bond D.R."/>
        </authorList>
    </citation>
    <scope>NUCLEOTIDE SEQUENCE [LARGE SCALE GENOMIC DNA]</scope>
    <source>
        <strain evidence="9 10">Red1</strain>
    </source>
</reference>
<organism evidence="9 10">
    <name type="scientific">Geoalkalibacter subterraneus</name>
    <dbReference type="NCBI Taxonomy" id="483547"/>
    <lineage>
        <taxon>Bacteria</taxon>
        <taxon>Pseudomonadati</taxon>
        <taxon>Thermodesulfobacteriota</taxon>
        <taxon>Desulfuromonadia</taxon>
        <taxon>Desulfuromonadales</taxon>
        <taxon>Geoalkalibacteraceae</taxon>
        <taxon>Geoalkalibacter</taxon>
    </lineage>
</organism>
<dbReference type="KEGG" id="gsb:GSUB_09295"/>
<evidence type="ECO:0000256" key="5">
    <source>
        <dbReference type="PIRSR" id="PIRSR036289-51"/>
    </source>
</evidence>
<dbReference type="Pfam" id="PF03633">
    <property type="entry name" value="Glyco_hydro_65C"/>
    <property type="match status" value="1"/>
</dbReference>
<dbReference type="GO" id="GO:0005975">
    <property type="term" value="P:carbohydrate metabolic process"/>
    <property type="evidence" value="ECO:0007669"/>
    <property type="project" value="InterPro"/>
</dbReference>
<evidence type="ECO:0000313" key="9">
    <source>
        <dbReference type="EMBL" id="AJF06694.1"/>
    </source>
</evidence>
<dbReference type="AlphaFoldDB" id="A0A0B5FPV3"/>
<feature type="domain" description="Glycoside hydrolase family 65 N-terminal" evidence="8">
    <location>
        <begin position="8"/>
        <end position="263"/>
    </location>
</feature>
<dbReference type="InterPro" id="IPR017045">
    <property type="entry name" value="Malt_Pase/Glycosyl_Hdrlase"/>
</dbReference>
<dbReference type="FunFam" id="1.50.10.10:FF:000053">
    <property type="entry name" value="Putative glycosyl hydrolase"/>
    <property type="match status" value="1"/>
</dbReference>
<dbReference type="PIRSF" id="PIRSF036289">
    <property type="entry name" value="Glycosyl_hydrolase_malt_phosph"/>
    <property type="match status" value="1"/>
</dbReference>
<dbReference type="InterPro" id="IPR011013">
    <property type="entry name" value="Gal_mutarotase_sf_dom"/>
</dbReference>
<evidence type="ECO:0000259" key="7">
    <source>
        <dbReference type="Pfam" id="PF03633"/>
    </source>
</evidence>
<dbReference type="HOGENOM" id="CLU_006285_1_1_7"/>
<protein>
    <submittedName>
        <fullName evidence="9">Trehalose 6-phosphate phosphorylase</fullName>
    </submittedName>
</protein>